<name>A0A8D8U445_9HEMI</name>
<evidence type="ECO:0000313" key="1">
    <source>
        <dbReference type="EMBL" id="CAG6697447.1"/>
    </source>
</evidence>
<proteinExistence type="predicted"/>
<accession>A0A8D8U445</accession>
<dbReference type="EMBL" id="HBUF01333383">
    <property type="protein sequence ID" value="CAG6697447.1"/>
    <property type="molecule type" value="Transcribed_RNA"/>
</dbReference>
<reference evidence="1" key="1">
    <citation type="submission" date="2021-05" db="EMBL/GenBank/DDBJ databases">
        <authorList>
            <person name="Alioto T."/>
            <person name="Alioto T."/>
            <person name="Gomez Garrido J."/>
        </authorList>
    </citation>
    <scope>NUCLEOTIDE SEQUENCE</scope>
</reference>
<sequence length="161" mass="19033">MWGIGEWVGVRTVRIRSWGIDELNWSRCWGTRSWGGWGRGGWSWCSWGWGWSRGGIYDGSWWWVGDWVVWSWDVSNWGWSWSWCWSWCWGWSRCWWWWWRWVSYYRCNDRMGSIGHRNGGRGCLDDGNCGTVGVSFVGRVGEVTSNSVGLDDSTVISRCPH</sequence>
<organism evidence="1">
    <name type="scientific">Cacopsylla melanoneura</name>
    <dbReference type="NCBI Taxonomy" id="428564"/>
    <lineage>
        <taxon>Eukaryota</taxon>
        <taxon>Metazoa</taxon>
        <taxon>Ecdysozoa</taxon>
        <taxon>Arthropoda</taxon>
        <taxon>Hexapoda</taxon>
        <taxon>Insecta</taxon>
        <taxon>Pterygota</taxon>
        <taxon>Neoptera</taxon>
        <taxon>Paraneoptera</taxon>
        <taxon>Hemiptera</taxon>
        <taxon>Sternorrhyncha</taxon>
        <taxon>Psylloidea</taxon>
        <taxon>Psyllidae</taxon>
        <taxon>Psyllinae</taxon>
        <taxon>Cacopsylla</taxon>
    </lineage>
</organism>
<dbReference type="AlphaFoldDB" id="A0A8D8U445"/>
<protein>
    <submittedName>
        <fullName evidence="1">Uncharacterized protein</fullName>
    </submittedName>
</protein>